<sequence>MPSELPPLYALQAFVAAAQLGSFTRAAAALHLTQSAVSRQIQLLEEFYGCPLFIRQAKGLVLSAEGTQLLPAVQEAFKTLKQATASLAPARGVLTLQLPPTLASRWFLPRLPQLRQALPDLEVRIATHWSDAPDFSRSGVDAIVAHGLGGWPHLVEVPLMQERLTPLCTPALLPQLQNIGDLAKFQLLHPDPRLREWALWLKGVGADVPDPAQGQVFDTLDMALSAATRGQGVAIADPALLRESLDDGVLAMPFHQQIPSGRSYFLTYPAQRAEQGKLKAFQAWLLAQFQAP</sequence>
<dbReference type="Gene3D" id="1.10.10.10">
    <property type="entry name" value="Winged helix-like DNA-binding domain superfamily/Winged helix DNA-binding domain"/>
    <property type="match status" value="1"/>
</dbReference>
<dbReference type="PANTHER" id="PTHR30537:SF26">
    <property type="entry name" value="GLYCINE CLEAVAGE SYSTEM TRANSCRIPTIONAL ACTIVATOR"/>
    <property type="match status" value="1"/>
</dbReference>
<dbReference type="SUPFAM" id="SSF46785">
    <property type="entry name" value="Winged helix' DNA-binding domain"/>
    <property type="match status" value="1"/>
</dbReference>
<dbReference type="EMBL" id="JAVDXT010000002">
    <property type="protein sequence ID" value="MDR7377736.1"/>
    <property type="molecule type" value="Genomic_DNA"/>
</dbReference>
<evidence type="ECO:0000313" key="7">
    <source>
        <dbReference type="Proteomes" id="UP001180487"/>
    </source>
</evidence>
<comment type="similarity">
    <text evidence="1">Belongs to the LysR transcriptional regulatory family.</text>
</comment>
<dbReference type="RefSeq" id="WP_310373354.1">
    <property type="nucleotide sequence ID" value="NZ_JAVDXT010000002.1"/>
</dbReference>
<protein>
    <submittedName>
        <fullName evidence="6">DNA-binding transcriptional LysR family regulator</fullName>
    </submittedName>
</protein>
<evidence type="ECO:0000256" key="3">
    <source>
        <dbReference type="ARBA" id="ARBA00023125"/>
    </source>
</evidence>
<dbReference type="PROSITE" id="PS50931">
    <property type="entry name" value="HTH_LYSR"/>
    <property type="match status" value="1"/>
</dbReference>
<evidence type="ECO:0000256" key="1">
    <source>
        <dbReference type="ARBA" id="ARBA00009437"/>
    </source>
</evidence>
<keyword evidence="2" id="KW-0805">Transcription regulation</keyword>
<keyword evidence="3 6" id="KW-0238">DNA-binding</keyword>
<keyword evidence="7" id="KW-1185">Reference proteome</keyword>
<comment type="caution">
    <text evidence="6">The sequence shown here is derived from an EMBL/GenBank/DDBJ whole genome shotgun (WGS) entry which is preliminary data.</text>
</comment>
<dbReference type="PRINTS" id="PR00039">
    <property type="entry name" value="HTHLYSR"/>
</dbReference>
<keyword evidence="4" id="KW-0804">Transcription</keyword>
<evidence type="ECO:0000256" key="2">
    <source>
        <dbReference type="ARBA" id="ARBA00023015"/>
    </source>
</evidence>
<dbReference type="CDD" id="cd08432">
    <property type="entry name" value="PBP2_GcdR_TrpI_HvrB_AmpR_like"/>
    <property type="match status" value="1"/>
</dbReference>
<evidence type="ECO:0000256" key="4">
    <source>
        <dbReference type="ARBA" id="ARBA00023163"/>
    </source>
</evidence>
<dbReference type="InterPro" id="IPR058163">
    <property type="entry name" value="LysR-type_TF_proteobact-type"/>
</dbReference>
<name>A0ABU2C8R8_9BURK</name>
<evidence type="ECO:0000313" key="6">
    <source>
        <dbReference type="EMBL" id="MDR7377736.1"/>
    </source>
</evidence>
<evidence type="ECO:0000259" key="5">
    <source>
        <dbReference type="PROSITE" id="PS50931"/>
    </source>
</evidence>
<dbReference type="GO" id="GO:0003677">
    <property type="term" value="F:DNA binding"/>
    <property type="evidence" value="ECO:0007669"/>
    <property type="project" value="UniProtKB-KW"/>
</dbReference>
<feature type="domain" description="HTH lysR-type" evidence="5">
    <location>
        <begin position="6"/>
        <end position="63"/>
    </location>
</feature>
<dbReference type="Pfam" id="PF03466">
    <property type="entry name" value="LysR_substrate"/>
    <property type="match status" value="1"/>
</dbReference>
<dbReference type="Proteomes" id="UP001180487">
    <property type="component" value="Unassembled WGS sequence"/>
</dbReference>
<dbReference type="PANTHER" id="PTHR30537">
    <property type="entry name" value="HTH-TYPE TRANSCRIPTIONAL REGULATOR"/>
    <property type="match status" value="1"/>
</dbReference>
<accession>A0ABU2C8R8</accession>
<dbReference type="SUPFAM" id="SSF53850">
    <property type="entry name" value="Periplasmic binding protein-like II"/>
    <property type="match status" value="1"/>
</dbReference>
<dbReference type="Gene3D" id="3.40.190.10">
    <property type="entry name" value="Periplasmic binding protein-like II"/>
    <property type="match status" value="2"/>
</dbReference>
<dbReference type="InterPro" id="IPR000847">
    <property type="entry name" value="LysR_HTH_N"/>
</dbReference>
<dbReference type="InterPro" id="IPR005119">
    <property type="entry name" value="LysR_subst-bd"/>
</dbReference>
<dbReference type="Pfam" id="PF00126">
    <property type="entry name" value="HTH_1"/>
    <property type="match status" value="1"/>
</dbReference>
<dbReference type="InterPro" id="IPR036390">
    <property type="entry name" value="WH_DNA-bd_sf"/>
</dbReference>
<reference evidence="6 7" key="1">
    <citation type="submission" date="2023-07" db="EMBL/GenBank/DDBJ databases">
        <title>Sorghum-associated microbial communities from plants grown in Nebraska, USA.</title>
        <authorList>
            <person name="Schachtman D."/>
        </authorList>
    </citation>
    <scope>NUCLEOTIDE SEQUENCE [LARGE SCALE GENOMIC DNA]</scope>
    <source>
        <strain evidence="6 7">BE313</strain>
    </source>
</reference>
<dbReference type="InterPro" id="IPR036388">
    <property type="entry name" value="WH-like_DNA-bd_sf"/>
</dbReference>
<organism evidence="6 7">
    <name type="scientific">Rhodoferax ferrireducens</name>
    <dbReference type="NCBI Taxonomy" id="192843"/>
    <lineage>
        <taxon>Bacteria</taxon>
        <taxon>Pseudomonadati</taxon>
        <taxon>Pseudomonadota</taxon>
        <taxon>Betaproteobacteria</taxon>
        <taxon>Burkholderiales</taxon>
        <taxon>Comamonadaceae</taxon>
        <taxon>Rhodoferax</taxon>
    </lineage>
</organism>
<proteinExistence type="inferred from homology"/>
<gene>
    <name evidence="6" type="ORF">J2X19_002415</name>
</gene>